<keyword evidence="1" id="KW-0732">Signal</keyword>
<accession>A0A851GE95</accession>
<keyword evidence="4" id="KW-1185">Reference proteome</keyword>
<protein>
    <submittedName>
        <fullName evidence="3">PEP-CTERM sorting domain-containing protein</fullName>
    </submittedName>
</protein>
<evidence type="ECO:0000313" key="4">
    <source>
        <dbReference type="Proteomes" id="UP000557872"/>
    </source>
</evidence>
<proteinExistence type="predicted"/>
<dbReference type="AlphaFoldDB" id="A0A851GE95"/>
<evidence type="ECO:0000256" key="1">
    <source>
        <dbReference type="SAM" id="SignalP"/>
    </source>
</evidence>
<feature type="chain" id="PRO_5032629403" evidence="1">
    <location>
        <begin position="20"/>
        <end position="207"/>
    </location>
</feature>
<feature type="signal peptide" evidence="1">
    <location>
        <begin position="1"/>
        <end position="19"/>
    </location>
</feature>
<comment type="caution">
    <text evidence="3">The sequence shown here is derived from an EMBL/GenBank/DDBJ whole genome shotgun (WGS) entry which is preliminary data.</text>
</comment>
<dbReference type="Proteomes" id="UP000557872">
    <property type="component" value="Unassembled WGS sequence"/>
</dbReference>
<dbReference type="InterPro" id="IPR013424">
    <property type="entry name" value="Ice-binding_C"/>
</dbReference>
<sequence>MKIPHMLLVTALAIGSGHAAVTIADFGGTAPVLDSGDVGNTISGGGEFGWNGSETFGQSFTLASAGTLDSIYFAYRGKGNNDTQVITVAVDGTAYSGIALDGSSMKSDGSKTDYNWARIDFTGENVSLDAGSHHFLLSITQSPDNDWVIAPQYSGANPYGGGRSLGNILNAPAEDLLFAVSTSAVPEPSSAALLGLGGIALVLRRRK</sequence>
<gene>
    <name evidence="3" type="ORF">HW115_07690</name>
</gene>
<evidence type="ECO:0000313" key="3">
    <source>
        <dbReference type="EMBL" id="NWK55489.1"/>
    </source>
</evidence>
<dbReference type="EMBL" id="JACBAZ010000002">
    <property type="protein sequence ID" value="NWK55489.1"/>
    <property type="molecule type" value="Genomic_DNA"/>
</dbReference>
<organism evidence="3 4">
    <name type="scientific">Oceaniferula marina</name>
    <dbReference type="NCBI Taxonomy" id="2748318"/>
    <lineage>
        <taxon>Bacteria</taxon>
        <taxon>Pseudomonadati</taxon>
        <taxon>Verrucomicrobiota</taxon>
        <taxon>Verrucomicrobiia</taxon>
        <taxon>Verrucomicrobiales</taxon>
        <taxon>Verrucomicrobiaceae</taxon>
        <taxon>Oceaniferula</taxon>
    </lineage>
</organism>
<feature type="domain" description="Ice-binding protein C-terminal" evidence="2">
    <location>
        <begin position="184"/>
        <end position="206"/>
    </location>
</feature>
<dbReference type="Pfam" id="PF07589">
    <property type="entry name" value="PEP-CTERM"/>
    <property type="match status" value="1"/>
</dbReference>
<evidence type="ECO:0000259" key="2">
    <source>
        <dbReference type="Pfam" id="PF07589"/>
    </source>
</evidence>
<dbReference type="RefSeq" id="WP_178932001.1">
    <property type="nucleotide sequence ID" value="NZ_JACBAZ010000002.1"/>
</dbReference>
<dbReference type="NCBIfam" id="TIGR02595">
    <property type="entry name" value="PEP_CTERM"/>
    <property type="match status" value="1"/>
</dbReference>
<name>A0A851GE95_9BACT</name>
<reference evidence="3 4" key="1">
    <citation type="submission" date="2020-07" db="EMBL/GenBank/DDBJ databases">
        <title>Roseicoccus Jingziensis gen. nov., sp. nov., isolated from coastal seawater.</title>
        <authorList>
            <person name="Feng X."/>
        </authorList>
    </citation>
    <scope>NUCLEOTIDE SEQUENCE [LARGE SCALE GENOMIC DNA]</scope>
    <source>
        <strain evidence="3 4">N1E253</strain>
    </source>
</reference>